<protein>
    <submittedName>
        <fullName evidence="2">Uncharacterized protein</fullName>
    </submittedName>
</protein>
<accession>A0A1J8PLY5</accession>
<reference evidence="2 3" key="1">
    <citation type="submission" date="2016-03" db="EMBL/GenBank/DDBJ databases">
        <title>Comparative genomics of the ectomycorrhizal sister species Rhizopogon vinicolor and Rhizopogon vesiculosus (Basidiomycota: Boletales) reveals a divergence of the mating type B locus.</title>
        <authorList>
            <person name="Mujic A.B."/>
            <person name="Kuo A."/>
            <person name="Tritt A."/>
            <person name="Lipzen A."/>
            <person name="Chen C."/>
            <person name="Johnson J."/>
            <person name="Sharma A."/>
            <person name="Barry K."/>
            <person name="Grigoriev I.V."/>
            <person name="Spatafora J.W."/>
        </authorList>
    </citation>
    <scope>NUCLEOTIDE SEQUENCE [LARGE SCALE GENOMIC DNA]</scope>
    <source>
        <strain evidence="2 3">AM-OR11-056</strain>
    </source>
</reference>
<name>A0A1J8PLY5_9AGAM</name>
<organism evidence="2 3">
    <name type="scientific">Rhizopogon vesiculosus</name>
    <dbReference type="NCBI Taxonomy" id="180088"/>
    <lineage>
        <taxon>Eukaryota</taxon>
        <taxon>Fungi</taxon>
        <taxon>Dikarya</taxon>
        <taxon>Basidiomycota</taxon>
        <taxon>Agaricomycotina</taxon>
        <taxon>Agaricomycetes</taxon>
        <taxon>Agaricomycetidae</taxon>
        <taxon>Boletales</taxon>
        <taxon>Suillineae</taxon>
        <taxon>Rhizopogonaceae</taxon>
        <taxon>Rhizopogon</taxon>
    </lineage>
</organism>
<evidence type="ECO:0000313" key="3">
    <source>
        <dbReference type="Proteomes" id="UP000183567"/>
    </source>
</evidence>
<proteinExistence type="predicted"/>
<feature type="region of interest" description="Disordered" evidence="1">
    <location>
        <begin position="92"/>
        <end position="156"/>
    </location>
</feature>
<keyword evidence="3" id="KW-1185">Reference proteome</keyword>
<evidence type="ECO:0000313" key="2">
    <source>
        <dbReference type="EMBL" id="OJA09941.1"/>
    </source>
</evidence>
<dbReference type="Proteomes" id="UP000183567">
    <property type="component" value="Unassembled WGS sequence"/>
</dbReference>
<feature type="compositionally biased region" description="Polar residues" evidence="1">
    <location>
        <begin position="94"/>
        <end position="104"/>
    </location>
</feature>
<dbReference type="OrthoDB" id="2704172at2759"/>
<dbReference type="AlphaFoldDB" id="A0A1J8PLY5"/>
<sequence>MVAIWKKIYDLLWPLPAKKRWGLTHAKLINVLQEMIDAVPVDEDGAPDRSLMMTAVMVDQMEYLPASLPPPSSHISASSGFTGFEIYTPEQMHKSLQTSANSSGSKKHKAHSLQDSDRSTSVTTSSSVFPLSGTAGTSINSSNLSGEGKCQRKSKG</sequence>
<feature type="compositionally biased region" description="Low complexity" evidence="1">
    <location>
        <begin position="119"/>
        <end position="128"/>
    </location>
</feature>
<comment type="caution">
    <text evidence="2">The sequence shown here is derived from an EMBL/GenBank/DDBJ whole genome shotgun (WGS) entry which is preliminary data.</text>
</comment>
<gene>
    <name evidence="2" type="ORF">AZE42_12081</name>
</gene>
<feature type="compositionally biased region" description="Polar residues" evidence="1">
    <location>
        <begin position="134"/>
        <end position="145"/>
    </location>
</feature>
<evidence type="ECO:0000256" key="1">
    <source>
        <dbReference type="SAM" id="MobiDB-lite"/>
    </source>
</evidence>
<dbReference type="EMBL" id="LVVM01005708">
    <property type="protein sequence ID" value="OJA09941.1"/>
    <property type="molecule type" value="Genomic_DNA"/>
</dbReference>